<dbReference type="PROSITE" id="PS50043">
    <property type="entry name" value="HTH_LUXR_2"/>
    <property type="match status" value="1"/>
</dbReference>
<name>A0AA48M5V2_9ZZZZ</name>
<dbReference type="Gene3D" id="3.40.50.2300">
    <property type="match status" value="1"/>
</dbReference>
<dbReference type="SUPFAM" id="SSF52172">
    <property type="entry name" value="CheY-like"/>
    <property type="match status" value="1"/>
</dbReference>
<protein>
    <submittedName>
        <fullName evidence="7">Transcriptional regulatory protein FixJ</fullName>
    </submittedName>
</protein>
<keyword evidence="4" id="KW-0804">Transcription</keyword>
<gene>
    <name evidence="7" type="primary">fixJ</name>
    <name evidence="7" type="ORF">AMST5_03148</name>
</gene>
<proteinExistence type="predicted"/>
<accession>A0AA48M5V2</accession>
<evidence type="ECO:0000259" key="5">
    <source>
        <dbReference type="PROSITE" id="PS50043"/>
    </source>
</evidence>
<evidence type="ECO:0000256" key="2">
    <source>
        <dbReference type="ARBA" id="ARBA00023015"/>
    </source>
</evidence>
<dbReference type="InterPro" id="IPR016032">
    <property type="entry name" value="Sig_transdc_resp-reg_C-effctor"/>
</dbReference>
<keyword evidence="1" id="KW-0597">Phosphoprotein</keyword>
<dbReference type="PANTHER" id="PTHR44688:SF16">
    <property type="entry name" value="DNA-BINDING TRANSCRIPTIONAL ACTIVATOR DEVR_DOSR"/>
    <property type="match status" value="1"/>
</dbReference>
<dbReference type="PROSITE" id="PS50110">
    <property type="entry name" value="RESPONSE_REGULATORY"/>
    <property type="match status" value="1"/>
</dbReference>
<dbReference type="InterPro" id="IPR001789">
    <property type="entry name" value="Sig_transdc_resp-reg_receiver"/>
</dbReference>
<dbReference type="FunFam" id="3.40.50.2300:FF:000018">
    <property type="entry name" value="DNA-binding transcriptional regulator NtrC"/>
    <property type="match status" value="1"/>
</dbReference>
<dbReference type="CDD" id="cd06170">
    <property type="entry name" value="LuxR_C_like"/>
    <property type="match status" value="1"/>
</dbReference>
<keyword evidence="2" id="KW-0805">Transcription regulation</keyword>
<evidence type="ECO:0000256" key="1">
    <source>
        <dbReference type="ARBA" id="ARBA00022553"/>
    </source>
</evidence>
<dbReference type="GO" id="GO:0003677">
    <property type="term" value="F:DNA binding"/>
    <property type="evidence" value="ECO:0007669"/>
    <property type="project" value="UniProtKB-KW"/>
</dbReference>
<dbReference type="EMBL" id="OY288114">
    <property type="protein sequence ID" value="CAJ0880355.1"/>
    <property type="molecule type" value="Genomic_DNA"/>
</dbReference>
<evidence type="ECO:0000259" key="6">
    <source>
        <dbReference type="PROSITE" id="PS50110"/>
    </source>
</evidence>
<feature type="domain" description="HTH luxR-type" evidence="5">
    <location>
        <begin position="136"/>
        <end position="201"/>
    </location>
</feature>
<keyword evidence="3" id="KW-0238">DNA-binding</keyword>
<dbReference type="Pfam" id="PF00196">
    <property type="entry name" value="GerE"/>
    <property type="match status" value="1"/>
</dbReference>
<dbReference type="InterPro" id="IPR036388">
    <property type="entry name" value="WH-like_DNA-bd_sf"/>
</dbReference>
<dbReference type="PRINTS" id="PR00038">
    <property type="entry name" value="HTHLUXR"/>
</dbReference>
<feature type="domain" description="Response regulatory" evidence="6">
    <location>
        <begin position="6"/>
        <end position="120"/>
    </location>
</feature>
<evidence type="ECO:0000256" key="3">
    <source>
        <dbReference type="ARBA" id="ARBA00023125"/>
    </source>
</evidence>
<dbReference type="Pfam" id="PF00072">
    <property type="entry name" value="Response_reg"/>
    <property type="match status" value="1"/>
</dbReference>
<dbReference type="GO" id="GO:0000160">
    <property type="term" value="P:phosphorelay signal transduction system"/>
    <property type="evidence" value="ECO:0007669"/>
    <property type="project" value="InterPro"/>
</dbReference>
<dbReference type="CDD" id="cd17537">
    <property type="entry name" value="REC_FixJ"/>
    <property type="match status" value="1"/>
</dbReference>
<dbReference type="InterPro" id="IPR011006">
    <property type="entry name" value="CheY-like_superfamily"/>
</dbReference>
<sequence length="209" mass="22578">MTTQRIVHLIDDDAAVRDAVGLLLRTEGFKVAPYDSALAFLKAAATRAEGCVVTDVRMPEMNGIELIAKMKDERISIPVVVLTAHADVPLAVEAMKLGAADLLEKPFEDEALIAAVNAALERRDAEENRSRESHEIKNRLASLTKRENEILAGLMKGLSNKVIAHDLGISIRTAEVHRANIMAKMRAGNLAELVKMALAADSFNASGGE</sequence>
<dbReference type="SMART" id="SM00448">
    <property type="entry name" value="REC"/>
    <property type="match status" value="1"/>
</dbReference>
<evidence type="ECO:0000256" key="4">
    <source>
        <dbReference type="ARBA" id="ARBA00023163"/>
    </source>
</evidence>
<dbReference type="InterPro" id="IPR000792">
    <property type="entry name" value="Tscrpt_reg_LuxR_C"/>
</dbReference>
<dbReference type="GO" id="GO:0006355">
    <property type="term" value="P:regulation of DNA-templated transcription"/>
    <property type="evidence" value="ECO:0007669"/>
    <property type="project" value="InterPro"/>
</dbReference>
<evidence type="ECO:0000313" key="7">
    <source>
        <dbReference type="EMBL" id="CAJ0880355.1"/>
    </source>
</evidence>
<dbReference type="NCBIfam" id="NF006900">
    <property type="entry name" value="PRK09390.1"/>
    <property type="match status" value="1"/>
</dbReference>
<dbReference type="AlphaFoldDB" id="A0AA48M5V2"/>
<dbReference type="PANTHER" id="PTHR44688">
    <property type="entry name" value="DNA-BINDING TRANSCRIPTIONAL ACTIVATOR DEVR_DOSR"/>
    <property type="match status" value="1"/>
</dbReference>
<reference evidence="7" key="1">
    <citation type="submission" date="2023-07" db="EMBL/GenBank/DDBJ databases">
        <authorList>
            <person name="Pelsma A.J. K."/>
        </authorList>
    </citation>
    <scope>NUCLEOTIDE SEQUENCE</scope>
</reference>
<dbReference type="SUPFAM" id="SSF46894">
    <property type="entry name" value="C-terminal effector domain of the bipartite response regulators"/>
    <property type="match status" value="1"/>
</dbReference>
<dbReference type="SMART" id="SM00421">
    <property type="entry name" value="HTH_LUXR"/>
    <property type="match status" value="1"/>
</dbReference>
<organism evidence="7">
    <name type="scientific">freshwater sediment metagenome</name>
    <dbReference type="NCBI Taxonomy" id="556182"/>
    <lineage>
        <taxon>unclassified sequences</taxon>
        <taxon>metagenomes</taxon>
        <taxon>ecological metagenomes</taxon>
    </lineage>
</organism>
<dbReference type="Gene3D" id="1.10.10.10">
    <property type="entry name" value="Winged helix-like DNA-binding domain superfamily/Winged helix DNA-binding domain"/>
    <property type="match status" value="1"/>
</dbReference>